<dbReference type="InterPro" id="IPR052159">
    <property type="entry name" value="Competence_DNA_uptake"/>
</dbReference>
<evidence type="ECO:0000256" key="6">
    <source>
        <dbReference type="SAM" id="Phobius"/>
    </source>
</evidence>
<evidence type="ECO:0000256" key="4">
    <source>
        <dbReference type="ARBA" id="ARBA00022989"/>
    </source>
</evidence>
<dbReference type="EMBL" id="JBHTHY010000014">
    <property type="protein sequence ID" value="MFD0798799.1"/>
    <property type="molecule type" value="Genomic_DNA"/>
</dbReference>
<proteinExistence type="predicted"/>
<evidence type="ECO:0000313" key="9">
    <source>
        <dbReference type="EMBL" id="MFD0798799.1"/>
    </source>
</evidence>
<keyword evidence="10" id="KW-1185">Reference proteome</keyword>
<feature type="domain" description="ComEC/Rec2-related protein" evidence="7">
    <location>
        <begin position="230"/>
        <end position="499"/>
    </location>
</feature>
<gene>
    <name evidence="9" type="ORF">ACFQZJ_15110</name>
</gene>
<reference evidence="10" key="1">
    <citation type="journal article" date="2019" name="Int. J. Syst. Evol. Microbiol.">
        <title>The Global Catalogue of Microorganisms (GCM) 10K type strain sequencing project: providing services to taxonomists for standard genome sequencing and annotation.</title>
        <authorList>
            <consortium name="The Broad Institute Genomics Platform"/>
            <consortium name="The Broad Institute Genome Sequencing Center for Infectious Disease"/>
            <person name="Wu L."/>
            <person name="Ma J."/>
        </authorList>
    </citation>
    <scope>NUCLEOTIDE SEQUENCE [LARGE SCALE GENOMIC DNA]</scope>
    <source>
        <strain evidence="10">CCUG 61948</strain>
    </source>
</reference>
<dbReference type="NCBIfam" id="TIGR00360">
    <property type="entry name" value="ComEC_N-term"/>
    <property type="match status" value="1"/>
</dbReference>
<dbReference type="Proteomes" id="UP001597012">
    <property type="component" value="Unassembled WGS sequence"/>
</dbReference>
<dbReference type="Pfam" id="PF13567">
    <property type="entry name" value="DUF4131"/>
    <property type="match status" value="1"/>
</dbReference>
<dbReference type="RefSeq" id="WP_379935707.1">
    <property type="nucleotide sequence ID" value="NZ_JBHTHY010000014.1"/>
</dbReference>
<dbReference type="PANTHER" id="PTHR30619:SF1">
    <property type="entry name" value="RECOMBINATION PROTEIN 2"/>
    <property type="match status" value="1"/>
</dbReference>
<evidence type="ECO:0000256" key="5">
    <source>
        <dbReference type="ARBA" id="ARBA00023136"/>
    </source>
</evidence>
<protein>
    <submittedName>
        <fullName evidence="9">ComEC/Rec2 family competence protein</fullName>
    </submittedName>
</protein>
<keyword evidence="2" id="KW-1003">Cell membrane</keyword>
<feature type="transmembrane region" description="Helical" evidence="6">
    <location>
        <begin position="7"/>
        <end position="25"/>
    </location>
</feature>
<feature type="transmembrane region" description="Helical" evidence="6">
    <location>
        <begin position="506"/>
        <end position="525"/>
    </location>
</feature>
<dbReference type="PANTHER" id="PTHR30619">
    <property type="entry name" value="DNA INTERNALIZATION/COMPETENCE PROTEIN COMEC/REC2"/>
    <property type="match status" value="1"/>
</dbReference>
<sequence>MKLLAFVPIKLTLLFIIGILLGHYFPFNSYFALVLTLVCFIGLGFIFQFEQHTKSVWFGILASLTTIALGAFIIIKAQPQQRNNHYSKLTIDQESVWHLKITEVLKPTTFSERYIAEVKSVDGSFATGKLLINKFLEDSLTKVSVDDELYTINQPNNIKPPLNPHQFSYKAYLKKLGIHHQMGLSPNSYHKSENPSSTLFGIAANARNHIIEKLKASNFGEDELGVIQALLLGQRSDISKETYDNYKNAGAVHILALSGLHIGILLLVLRFLLRPMERLPEGKKISLLLTVLLLWGFAYLAGLSASIVRACTMFSFVAYALYLNRPSNTFNILALSMFFILLFINPNLLFQVGFQMSYAAVLAIVWIYPLLQKLWFPKWKPVRYIWQLFSVSVAAQLGVLPISLFYFHQFPGLFFISNLLIIPVLGFILGTGILVIFLALIDQLPYPLAWGFNELITYMNATVAWVAKREDFIFKHISFDGIQLLLTYFLIAALGLLLSQVNFRRTAFFLVSVLCLQAYTMYLAYTSSQKSEVLLLHQTKNTIILDRNGPDVKVHTLDSLAAQNPIKAIKIGERFSSINYDGVGNSYVVQGKPLLILDSLGINPKNNKKPIVLLTHSPKINLDRFISATSPIQIIADGSNYTSYIRRWKATCVKHNIPFHYTGEKGFYVFDGAD</sequence>
<feature type="transmembrane region" description="Helical" evidence="6">
    <location>
        <begin position="31"/>
        <end position="49"/>
    </location>
</feature>
<evidence type="ECO:0000256" key="3">
    <source>
        <dbReference type="ARBA" id="ARBA00022692"/>
    </source>
</evidence>
<evidence type="ECO:0000313" key="10">
    <source>
        <dbReference type="Proteomes" id="UP001597012"/>
    </source>
</evidence>
<keyword evidence="4 6" id="KW-1133">Transmembrane helix</keyword>
<evidence type="ECO:0000259" key="7">
    <source>
        <dbReference type="Pfam" id="PF03772"/>
    </source>
</evidence>
<comment type="caution">
    <text evidence="9">The sequence shown here is derived from an EMBL/GenBank/DDBJ whole genome shotgun (WGS) entry which is preliminary data.</text>
</comment>
<evidence type="ECO:0000259" key="8">
    <source>
        <dbReference type="Pfam" id="PF13567"/>
    </source>
</evidence>
<dbReference type="InterPro" id="IPR025405">
    <property type="entry name" value="DUF4131"/>
</dbReference>
<dbReference type="Pfam" id="PF03772">
    <property type="entry name" value="Competence"/>
    <property type="match status" value="1"/>
</dbReference>
<comment type="subcellular location">
    <subcellularLocation>
        <location evidence="1">Cell membrane</location>
        <topology evidence="1">Multi-pass membrane protein</topology>
    </subcellularLocation>
</comment>
<feature type="transmembrane region" description="Helical" evidence="6">
    <location>
        <begin position="413"/>
        <end position="441"/>
    </location>
</feature>
<organism evidence="9 10">
    <name type="scientific">Maribacter chungangensis</name>
    <dbReference type="NCBI Taxonomy" id="1069117"/>
    <lineage>
        <taxon>Bacteria</taxon>
        <taxon>Pseudomonadati</taxon>
        <taxon>Bacteroidota</taxon>
        <taxon>Flavobacteriia</taxon>
        <taxon>Flavobacteriales</taxon>
        <taxon>Flavobacteriaceae</taxon>
        <taxon>Maribacter</taxon>
    </lineage>
</organism>
<keyword evidence="3 6" id="KW-0812">Transmembrane</keyword>
<dbReference type="InterPro" id="IPR004477">
    <property type="entry name" value="ComEC_N"/>
</dbReference>
<evidence type="ECO:0000256" key="2">
    <source>
        <dbReference type="ARBA" id="ARBA00022475"/>
    </source>
</evidence>
<name>A0ABW3B7U8_9FLAO</name>
<feature type="transmembrane region" description="Helical" evidence="6">
    <location>
        <begin position="250"/>
        <end position="273"/>
    </location>
</feature>
<feature type="transmembrane region" description="Helical" evidence="6">
    <location>
        <begin position="356"/>
        <end position="376"/>
    </location>
</feature>
<feature type="transmembrane region" description="Helical" evidence="6">
    <location>
        <begin position="330"/>
        <end position="350"/>
    </location>
</feature>
<accession>A0ABW3B7U8</accession>
<feature type="transmembrane region" description="Helical" evidence="6">
    <location>
        <begin position="56"/>
        <end position="75"/>
    </location>
</feature>
<keyword evidence="5 6" id="KW-0472">Membrane</keyword>
<feature type="transmembrane region" description="Helical" evidence="6">
    <location>
        <begin position="285"/>
        <end position="301"/>
    </location>
</feature>
<feature type="domain" description="DUF4131" evidence="8">
    <location>
        <begin position="27"/>
        <end position="183"/>
    </location>
</feature>
<feature type="transmembrane region" description="Helical" evidence="6">
    <location>
        <begin position="388"/>
        <end position="407"/>
    </location>
</feature>
<feature type="transmembrane region" description="Helical" evidence="6">
    <location>
        <begin position="448"/>
        <end position="467"/>
    </location>
</feature>
<evidence type="ECO:0000256" key="1">
    <source>
        <dbReference type="ARBA" id="ARBA00004651"/>
    </source>
</evidence>
<feature type="transmembrane region" description="Helical" evidence="6">
    <location>
        <begin position="479"/>
        <end position="499"/>
    </location>
</feature>